<accession>E7RM09</accession>
<gene>
    <name evidence="1" type="ORF">HMPREF0663_10159</name>
</gene>
<comment type="caution">
    <text evidence="1">The sequence shown here is derived from an EMBL/GenBank/DDBJ whole genome shotgun (WGS) entry which is preliminary data.</text>
</comment>
<protein>
    <submittedName>
        <fullName evidence="1">Uncharacterized protein</fullName>
    </submittedName>
</protein>
<proteinExistence type="predicted"/>
<dbReference type="EMBL" id="AEPE02000002">
    <property type="protein sequence ID" value="EFZ37790.1"/>
    <property type="molecule type" value="Genomic_DNA"/>
</dbReference>
<sequence>MFLEIPYKTDTPAVHSRWTVDVSVLGSMLGDNGTAEYLL</sequence>
<evidence type="ECO:0000313" key="2">
    <source>
        <dbReference type="Proteomes" id="UP000005580"/>
    </source>
</evidence>
<organism evidence="1 2">
    <name type="scientific">Hoylesella oralis ATCC 33269</name>
    <dbReference type="NCBI Taxonomy" id="873533"/>
    <lineage>
        <taxon>Bacteria</taxon>
        <taxon>Pseudomonadati</taxon>
        <taxon>Bacteroidota</taxon>
        <taxon>Bacteroidia</taxon>
        <taxon>Bacteroidales</taxon>
        <taxon>Prevotellaceae</taxon>
        <taxon>Hoylesella</taxon>
    </lineage>
</organism>
<dbReference type="Proteomes" id="UP000005580">
    <property type="component" value="Unassembled WGS sequence"/>
</dbReference>
<reference evidence="1" key="1">
    <citation type="submission" date="2011-01" db="EMBL/GenBank/DDBJ databases">
        <authorList>
            <person name="Muzny D."/>
            <person name="Qin X."/>
            <person name="Buhay C."/>
            <person name="Dugan-Rocha S."/>
            <person name="Ding Y."/>
            <person name="Chen G."/>
            <person name="Hawes A."/>
            <person name="Holder M."/>
            <person name="Jhangiani S."/>
            <person name="Johnson A."/>
            <person name="Khan Z."/>
            <person name="Li Z."/>
            <person name="Liu W."/>
            <person name="Liu X."/>
            <person name="Perez L."/>
            <person name="Shen H."/>
            <person name="Wang Q."/>
            <person name="Watt J."/>
            <person name="Xi L."/>
            <person name="Xin Y."/>
            <person name="Zhou J."/>
            <person name="Deng J."/>
            <person name="Jiang H."/>
            <person name="Liu Y."/>
            <person name="Qu J."/>
            <person name="Song X.-Z."/>
            <person name="Zhang L."/>
            <person name="Villasana D."/>
            <person name="Johnson A."/>
            <person name="Liu J."/>
            <person name="Liyanage D."/>
            <person name="Lorensuhewa L."/>
            <person name="Robinson T."/>
            <person name="Song A."/>
            <person name="Song B.-B."/>
            <person name="Dinh H."/>
            <person name="Thornton R."/>
            <person name="Coyle M."/>
            <person name="Francisco L."/>
            <person name="Jackson L."/>
            <person name="Javaid M."/>
            <person name="Korchina V."/>
            <person name="Kovar C."/>
            <person name="Mata R."/>
            <person name="Mathew T."/>
            <person name="Ngo R."/>
            <person name="Nguyen L."/>
            <person name="Nguyen N."/>
            <person name="Okwuonu G."/>
            <person name="Ongeri F."/>
            <person name="Pham C."/>
            <person name="Simmons D."/>
            <person name="Wilczek-Boney K."/>
            <person name="Hale W."/>
            <person name="Jakkamsetti A."/>
            <person name="Pham P."/>
            <person name="Ruth R."/>
            <person name="San Lucas F."/>
            <person name="Warren J."/>
            <person name="Zhang J."/>
            <person name="Zhao Z."/>
            <person name="Zhou C."/>
            <person name="Zhu D."/>
            <person name="Lee S."/>
            <person name="Bess C."/>
            <person name="Blankenburg K."/>
            <person name="Forbes L."/>
            <person name="Fu Q."/>
            <person name="Gubbala S."/>
            <person name="Hirani K."/>
            <person name="Jayaseelan J.C."/>
            <person name="Lara F."/>
            <person name="Munidasa M."/>
            <person name="Palculict T."/>
            <person name="Patil S."/>
            <person name="Pu L.-L."/>
            <person name="Saada N."/>
            <person name="Tang L."/>
            <person name="Weissenberger G."/>
            <person name="Zhu Y."/>
            <person name="Hemphill L."/>
            <person name="Shang Y."/>
            <person name="Youmans B."/>
            <person name="Ayvaz T."/>
            <person name="Ross M."/>
            <person name="Santibanez J."/>
            <person name="Aqrawi P."/>
            <person name="Gross S."/>
            <person name="Joshi V."/>
            <person name="Fowler G."/>
            <person name="Nazareth L."/>
            <person name="Reid J."/>
            <person name="Worley K."/>
            <person name="Petrosino J."/>
            <person name="Highlander S."/>
            <person name="Gibbs R."/>
        </authorList>
    </citation>
    <scope>NUCLEOTIDE SEQUENCE [LARGE SCALE GENOMIC DNA]</scope>
    <source>
        <strain evidence="1">ATCC 33269</strain>
    </source>
</reference>
<evidence type="ECO:0000313" key="1">
    <source>
        <dbReference type="EMBL" id="EFZ37790.1"/>
    </source>
</evidence>
<dbReference type="AlphaFoldDB" id="E7RM09"/>
<keyword evidence="2" id="KW-1185">Reference proteome</keyword>
<dbReference type="HOGENOM" id="CLU_3314785_0_0_10"/>
<name>E7RM09_9BACT</name>